<reference evidence="1" key="1">
    <citation type="submission" date="2019-10" db="EMBL/GenBank/DDBJ databases">
        <title>Malate fermentation in French cider.</title>
        <authorList>
            <person name="Cousin F.J."/>
            <person name="Medina Fernandez S."/>
            <person name="Misery B."/>
            <person name="Laplace J.-M."/>
            <person name="Cretenet M."/>
        </authorList>
    </citation>
    <scope>NUCLEOTIDE SEQUENCE</scope>
    <source>
        <strain evidence="1">UCMA15901</strain>
    </source>
</reference>
<evidence type="ECO:0008006" key="3">
    <source>
        <dbReference type="Google" id="ProtNLM"/>
    </source>
</evidence>
<dbReference type="RefSeq" id="WP_317763366.1">
    <property type="nucleotide sequence ID" value="NZ_WERX01000043.1"/>
</dbReference>
<organism evidence="1 2">
    <name type="scientific">Pediococcus parvulus</name>
    <dbReference type="NCBI Taxonomy" id="54062"/>
    <lineage>
        <taxon>Bacteria</taxon>
        <taxon>Bacillati</taxon>
        <taxon>Bacillota</taxon>
        <taxon>Bacilli</taxon>
        <taxon>Lactobacillales</taxon>
        <taxon>Lactobacillaceae</taxon>
        <taxon>Pediococcus</taxon>
    </lineage>
</organism>
<gene>
    <name evidence="1" type="ORF">GA842_09970</name>
</gene>
<comment type="caution">
    <text evidence="1">The sequence shown here is derived from an EMBL/GenBank/DDBJ whole genome shotgun (WGS) entry which is preliminary data.</text>
</comment>
<dbReference type="PROSITE" id="PS51257">
    <property type="entry name" value="PROKAR_LIPOPROTEIN"/>
    <property type="match status" value="1"/>
</dbReference>
<protein>
    <recommendedName>
        <fullName evidence="3">Lipoprotein</fullName>
    </recommendedName>
</protein>
<accession>A0AAP5WFY5</accession>
<dbReference type="EMBL" id="WERX01000043">
    <property type="protein sequence ID" value="MDV7695167.1"/>
    <property type="molecule type" value="Genomic_DNA"/>
</dbReference>
<evidence type="ECO:0000313" key="2">
    <source>
        <dbReference type="Proteomes" id="UP001275867"/>
    </source>
</evidence>
<sequence>MKKIALSVIGILVIAVTLVGCGNNSSQTADKTQLTAKQRSTKIINRKETIWRETALVKSDVDGKGQLTALKTKKLAGAASSNLVWTTHNGQFSSGYTKTNYAKIKKMITKNATTSSDYKTKLFTIKQLNDTLKAAKASIRIHKYSDLVYLKSNKVAGGQSVGFIASGHKLYGLQLSYVYSATQAKSPTDRAYVLSDQGYQTPKKHVNISSLTGRWGNSDTTDQLIVRKHWIYQVSQTGVHSTYTRLKLQDLSKIATADLYSSATFNYVQIQALKVGYAMPRATTIAGSDKTHTYLVLKKKTLVRIGEGSFQRYTKLTADPTTTDLPEKVLQIFNKLDGQGGTQIAETMTAMGNNSYTIGLVDNMDRLTKTSLQQNTTIKTATVSNGKITIKNE</sequence>
<evidence type="ECO:0000313" key="1">
    <source>
        <dbReference type="EMBL" id="MDV7695167.1"/>
    </source>
</evidence>
<name>A0AAP5WFY5_9LACO</name>
<dbReference type="AlphaFoldDB" id="A0AAP5WFY5"/>
<proteinExistence type="predicted"/>
<dbReference type="Proteomes" id="UP001275867">
    <property type="component" value="Unassembled WGS sequence"/>
</dbReference>